<dbReference type="EnsemblBacteria" id="AAP99433">
    <property type="protein sequence ID" value="AAP99433"/>
    <property type="gene ID" value="Pro_0387"/>
</dbReference>
<protein>
    <recommendedName>
        <fullName evidence="4">DUF1823 domain-containing protein</fullName>
    </recommendedName>
</protein>
<dbReference type="OrthoDB" id="460177at2"/>
<dbReference type="HOGENOM" id="CLU_139155_0_0_3"/>
<evidence type="ECO:0000313" key="3">
    <source>
        <dbReference type="Proteomes" id="UP000001420"/>
    </source>
</evidence>
<dbReference type="Pfam" id="PF08853">
    <property type="entry name" value="DUF1823"/>
    <property type="match status" value="1"/>
</dbReference>
<gene>
    <name evidence="2" type="ordered locus">Pro_0387</name>
</gene>
<sequence length="158" mass="18132">MFIKNMYSPWPLSRDLFCKILSDQISDRFVCNLVWERIGYKAITNSGESNPAGPNTPRYWREKFPEAPQIISKRAASIHLTRSIPKEYKQSLKECLNFEGYSINQLYPRRTRRATAINWLLAWILMEGETIPQSGPLPVLNAAPVDPLKGHPGDPEIF</sequence>
<dbReference type="Proteomes" id="UP000001420">
    <property type="component" value="Chromosome"/>
</dbReference>
<dbReference type="AlphaFoldDB" id="Q7VDI9"/>
<dbReference type="KEGG" id="pma:Pro_0387"/>
<name>Q7VDI9_PROMA</name>
<proteinExistence type="predicted"/>
<feature type="compositionally biased region" description="Basic and acidic residues" evidence="1">
    <location>
        <begin position="148"/>
        <end position="158"/>
    </location>
</feature>
<evidence type="ECO:0008006" key="4">
    <source>
        <dbReference type="Google" id="ProtNLM"/>
    </source>
</evidence>
<keyword evidence="3" id="KW-1185">Reference proteome</keyword>
<evidence type="ECO:0000313" key="2">
    <source>
        <dbReference type="EMBL" id="AAP99433.1"/>
    </source>
</evidence>
<organism evidence="2 3">
    <name type="scientific">Prochlorococcus marinus (strain SARG / CCMP1375 / SS120)</name>
    <dbReference type="NCBI Taxonomy" id="167539"/>
    <lineage>
        <taxon>Bacteria</taxon>
        <taxon>Bacillati</taxon>
        <taxon>Cyanobacteriota</taxon>
        <taxon>Cyanophyceae</taxon>
        <taxon>Synechococcales</taxon>
        <taxon>Prochlorococcaceae</taxon>
        <taxon>Prochlorococcus</taxon>
    </lineage>
</organism>
<accession>Q7VDI9</accession>
<dbReference type="InterPro" id="IPR014952">
    <property type="entry name" value="DUF1823"/>
</dbReference>
<reference evidence="2 3" key="1">
    <citation type="journal article" date="2003" name="Proc. Natl. Acad. Sci. U.S.A.">
        <title>Genome sequence of the cyanobacterium Prochlorococcus marinus SS120, a nearly minimal oxyphototrophic genome.</title>
        <authorList>
            <person name="Dufresne A."/>
            <person name="Salanoubat M."/>
            <person name="Partensky F."/>
            <person name="Artiguenave F."/>
            <person name="Axmann I.M."/>
            <person name="Barbe V."/>
            <person name="Duprat S."/>
            <person name="Galperin M.Y."/>
            <person name="Koonin E.V."/>
            <person name="Le Gall F."/>
            <person name="Makarova K.S."/>
            <person name="Ostrowski M."/>
            <person name="Oztas S."/>
            <person name="Robert C."/>
            <person name="Rogozin I.B."/>
            <person name="Scanlan D.J."/>
            <person name="Tandeau de Marsac N."/>
            <person name="Weissenbach J."/>
            <person name="Wincker P."/>
            <person name="Wolf Y.I."/>
            <person name="Hess W.R."/>
        </authorList>
    </citation>
    <scope>NUCLEOTIDE SEQUENCE [LARGE SCALE GENOMIC DNA]</scope>
    <source>
        <strain evidence="3">SARG / CCMP1375 / SS120</strain>
    </source>
</reference>
<dbReference type="STRING" id="167539.Pro_0387"/>
<evidence type="ECO:0000256" key="1">
    <source>
        <dbReference type="SAM" id="MobiDB-lite"/>
    </source>
</evidence>
<dbReference type="EMBL" id="AE017126">
    <property type="protein sequence ID" value="AAP99433.1"/>
    <property type="molecule type" value="Genomic_DNA"/>
</dbReference>
<dbReference type="PATRIC" id="fig|167539.5.peg.395"/>
<dbReference type="Gene3D" id="1.10.418.90">
    <property type="entry name" value="Protein of unknown function DUF1823"/>
    <property type="match status" value="1"/>
</dbReference>
<feature type="region of interest" description="Disordered" evidence="1">
    <location>
        <begin position="136"/>
        <end position="158"/>
    </location>
</feature>
<dbReference type="eggNOG" id="ENOG5033UI4">
    <property type="taxonomic scope" value="Bacteria"/>
</dbReference>